<dbReference type="Pfam" id="PF02518">
    <property type="entry name" value="HATPase_c"/>
    <property type="match status" value="1"/>
</dbReference>
<comment type="caution">
    <text evidence="11">The sequence shown here is derived from an EMBL/GenBank/DDBJ whole genome shotgun (WGS) entry which is preliminary data.</text>
</comment>
<evidence type="ECO:0000256" key="2">
    <source>
        <dbReference type="ARBA" id="ARBA00012438"/>
    </source>
</evidence>
<dbReference type="SMART" id="SM00387">
    <property type="entry name" value="HATPase_c"/>
    <property type="match status" value="1"/>
</dbReference>
<evidence type="ECO:0000256" key="4">
    <source>
        <dbReference type="ARBA" id="ARBA00022679"/>
    </source>
</evidence>
<dbReference type="SUPFAM" id="SSF55874">
    <property type="entry name" value="ATPase domain of HSP90 chaperone/DNA topoisomerase II/histidine kinase"/>
    <property type="match status" value="1"/>
</dbReference>
<organism evidence="11 12">
    <name type="scientific">Myroides indicus</name>
    <dbReference type="NCBI Taxonomy" id="1323422"/>
    <lineage>
        <taxon>Bacteria</taxon>
        <taxon>Pseudomonadati</taxon>
        <taxon>Bacteroidota</taxon>
        <taxon>Flavobacteriia</taxon>
        <taxon>Flavobacteriales</taxon>
        <taxon>Flavobacteriaceae</taxon>
        <taxon>Myroides</taxon>
    </lineage>
</organism>
<dbReference type="GO" id="GO:0005524">
    <property type="term" value="F:ATP binding"/>
    <property type="evidence" value="ECO:0007669"/>
    <property type="project" value="UniProtKB-KW"/>
</dbReference>
<accession>A0A4R7ES08</accession>
<dbReference type="Proteomes" id="UP000295215">
    <property type="component" value="Unassembled WGS sequence"/>
</dbReference>
<comment type="catalytic activity">
    <reaction evidence="1">
        <text>ATP + protein L-histidine = ADP + protein N-phospho-L-histidine.</text>
        <dbReference type="EC" id="2.7.13.3"/>
    </reaction>
</comment>
<dbReference type="Gene3D" id="3.30.565.10">
    <property type="entry name" value="Histidine kinase-like ATPase, C-terminal domain"/>
    <property type="match status" value="1"/>
</dbReference>
<keyword evidence="3" id="KW-0597">Phosphoprotein</keyword>
<dbReference type="InterPro" id="IPR036097">
    <property type="entry name" value="HisK_dim/P_sf"/>
</dbReference>
<dbReference type="InterPro" id="IPR003594">
    <property type="entry name" value="HATPase_dom"/>
</dbReference>
<evidence type="ECO:0000256" key="1">
    <source>
        <dbReference type="ARBA" id="ARBA00000085"/>
    </source>
</evidence>
<evidence type="ECO:0000259" key="10">
    <source>
        <dbReference type="PROSITE" id="PS50109"/>
    </source>
</evidence>
<sequence>MITAAFITLLLILWNTYSFFQNYKDEERIKMKIWAEASNTLNDATLMDTNLELPLLILTNNTTIPIIQTTDNDSILSMVNIDEKIVNDPKKINLFLKKLKSQNNPIEVSVGKHKQYLYYGNSSLLVKLKYYPIALIVIFLFFTILIFNFYRSNKMATQNRLWTGMAKETAHQIGTPLSSLLGWIEIMKLENVSPAITEEIEKDVNRLEVIANRFSKIGSKPQLSPTDIIAETQKVFEYLQYRTSKQISFQFKAPEHPILVMLNDELHSWTIENLIKNAIDAMKGKGNIDILIQDGDKHVHLYVSDTGGGIPRNMFTKIFEPGYTTKKRGWGLGLSLTKRIVEDFQNGKVKVLHSEMGKGTTFYIIYKKA</sequence>
<dbReference type="PROSITE" id="PS50109">
    <property type="entry name" value="HIS_KIN"/>
    <property type="match status" value="1"/>
</dbReference>
<dbReference type="EMBL" id="SOAG01000021">
    <property type="protein sequence ID" value="TDS55916.1"/>
    <property type="molecule type" value="Genomic_DNA"/>
</dbReference>
<dbReference type="InterPro" id="IPR005467">
    <property type="entry name" value="His_kinase_dom"/>
</dbReference>
<evidence type="ECO:0000256" key="8">
    <source>
        <dbReference type="ARBA" id="ARBA00023012"/>
    </source>
</evidence>
<protein>
    <recommendedName>
        <fullName evidence="2">histidine kinase</fullName>
        <ecNumber evidence="2">2.7.13.3</ecNumber>
    </recommendedName>
</protein>
<evidence type="ECO:0000256" key="3">
    <source>
        <dbReference type="ARBA" id="ARBA00022553"/>
    </source>
</evidence>
<feature type="transmembrane region" description="Helical" evidence="9">
    <location>
        <begin position="130"/>
        <end position="150"/>
    </location>
</feature>
<dbReference type="AlphaFoldDB" id="A0A4R7ES08"/>
<dbReference type="InterPro" id="IPR036890">
    <property type="entry name" value="HATPase_C_sf"/>
</dbReference>
<dbReference type="InterPro" id="IPR004358">
    <property type="entry name" value="Sig_transdc_His_kin-like_C"/>
</dbReference>
<dbReference type="CDD" id="cd00075">
    <property type="entry name" value="HATPase"/>
    <property type="match status" value="1"/>
</dbReference>
<evidence type="ECO:0000256" key="5">
    <source>
        <dbReference type="ARBA" id="ARBA00022741"/>
    </source>
</evidence>
<evidence type="ECO:0000256" key="6">
    <source>
        <dbReference type="ARBA" id="ARBA00022777"/>
    </source>
</evidence>
<feature type="domain" description="Histidine kinase" evidence="10">
    <location>
        <begin position="168"/>
        <end position="369"/>
    </location>
</feature>
<keyword evidence="9" id="KW-1133">Transmembrane helix</keyword>
<gene>
    <name evidence="11" type="ORF">C8P70_12136</name>
</gene>
<dbReference type="PRINTS" id="PR00344">
    <property type="entry name" value="BCTRLSENSOR"/>
</dbReference>
<dbReference type="SUPFAM" id="SSF47384">
    <property type="entry name" value="Homodimeric domain of signal transducing histidine kinase"/>
    <property type="match status" value="1"/>
</dbReference>
<evidence type="ECO:0000313" key="12">
    <source>
        <dbReference type="Proteomes" id="UP000295215"/>
    </source>
</evidence>
<keyword evidence="9" id="KW-0472">Membrane</keyword>
<dbReference type="CDD" id="cd00082">
    <property type="entry name" value="HisKA"/>
    <property type="match status" value="1"/>
</dbReference>
<evidence type="ECO:0000256" key="9">
    <source>
        <dbReference type="SAM" id="Phobius"/>
    </source>
</evidence>
<evidence type="ECO:0000313" key="11">
    <source>
        <dbReference type="EMBL" id="TDS55916.1"/>
    </source>
</evidence>
<keyword evidence="9" id="KW-0812">Transmembrane</keyword>
<keyword evidence="6 11" id="KW-0418">Kinase</keyword>
<dbReference type="GO" id="GO:0000155">
    <property type="term" value="F:phosphorelay sensor kinase activity"/>
    <property type="evidence" value="ECO:0007669"/>
    <property type="project" value="InterPro"/>
</dbReference>
<keyword evidence="12" id="KW-1185">Reference proteome</keyword>
<dbReference type="InterPro" id="IPR003661">
    <property type="entry name" value="HisK_dim/P_dom"/>
</dbReference>
<keyword evidence="7" id="KW-0067">ATP-binding</keyword>
<dbReference type="PANTHER" id="PTHR43065:SF10">
    <property type="entry name" value="PEROXIDE STRESS-ACTIVATED HISTIDINE KINASE MAK3"/>
    <property type="match status" value="1"/>
</dbReference>
<name>A0A4R7ES08_9FLAO</name>
<dbReference type="EC" id="2.7.13.3" evidence="2"/>
<dbReference type="PANTHER" id="PTHR43065">
    <property type="entry name" value="SENSOR HISTIDINE KINASE"/>
    <property type="match status" value="1"/>
</dbReference>
<keyword evidence="5" id="KW-0547">Nucleotide-binding</keyword>
<keyword evidence="8" id="KW-0902">Two-component regulatory system</keyword>
<keyword evidence="4" id="KW-0808">Transferase</keyword>
<evidence type="ECO:0000256" key="7">
    <source>
        <dbReference type="ARBA" id="ARBA00022840"/>
    </source>
</evidence>
<reference evidence="11 12" key="1">
    <citation type="submission" date="2019-03" db="EMBL/GenBank/DDBJ databases">
        <title>Genomic Encyclopedia of Archaeal and Bacterial Type Strains, Phase II (KMG-II): from individual species to whole genera.</title>
        <authorList>
            <person name="Goeker M."/>
        </authorList>
    </citation>
    <scope>NUCLEOTIDE SEQUENCE [LARGE SCALE GENOMIC DNA]</scope>
    <source>
        <strain evidence="11 12">DSM 28213</strain>
    </source>
</reference>
<proteinExistence type="predicted"/>